<dbReference type="EMBL" id="CAUEEQ010055318">
    <property type="protein sequence ID" value="CAJ0962548.1"/>
    <property type="molecule type" value="Genomic_DNA"/>
</dbReference>
<evidence type="ECO:0000259" key="4">
    <source>
        <dbReference type="PROSITE" id="PS50222"/>
    </source>
</evidence>
<name>A0ABN9MCK1_9NEOB</name>
<organism evidence="5 6">
    <name type="scientific">Ranitomeya imitator</name>
    <name type="common">mimic poison frog</name>
    <dbReference type="NCBI Taxonomy" id="111125"/>
    <lineage>
        <taxon>Eukaryota</taxon>
        <taxon>Metazoa</taxon>
        <taxon>Chordata</taxon>
        <taxon>Craniata</taxon>
        <taxon>Vertebrata</taxon>
        <taxon>Euteleostomi</taxon>
        <taxon>Amphibia</taxon>
        <taxon>Batrachia</taxon>
        <taxon>Anura</taxon>
        <taxon>Neobatrachia</taxon>
        <taxon>Hyloidea</taxon>
        <taxon>Dendrobatidae</taxon>
        <taxon>Dendrobatinae</taxon>
        <taxon>Ranitomeya</taxon>
    </lineage>
</organism>
<gene>
    <name evidence="5" type="ORF">RIMI_LOCUS18270260</name>
</gene>
<dbReference type="SMART" id="SM00054">
    <property type="entry name" value="EFh"/>
    <property type="match status" value="3"/>
</dbReference>
<dbReference type="Pfam" id="PF13202">
    <property type="entry name" value="EF-hand_5"/>
    <property type="match status" value="1"/>
</dbReference>
<evidence type="ECO:0000256" key="2">
    <source>
        <dbReference type="ARBA" id="ARBA00022723"/>
    </source>
</evidence>
<dbReference type="SUPFAM" id="SSF47473">
    <property type="entry name" value="EF-hand"/>
    <property type="match status" value="1"/>
</dbReference>
<keyword evidence="3" id="KW-0106">Calcium</keyword>
<feature type="domain" description="EF-hand" evidence="4">
    <location>
        <begin position="95"/>
        <end position="130"/>
    </location>
</feature>
<accession>A0ABN9MCK1</accession>
<keyword evidence="6" id="KW-1185">Reference proteome</keyword>
<comment type="similarity">
    <text evidence="1">Belongs to the CREC family.</text>
</comment>
<evidence type="ECO:0000313" key="5">
    <source>
        <dbReference type="EMBL" id="CAJ0962548.1"/>
    </source>
</evidence>
<comment type="caution">
    <text evidence="5">The sequence shown here is derived from an EMBL/GenBank/DDBJ whole genome shotgun (WGS) entry which is preliminary data.</text>
</comment>
<dbReference type="InterPro" id="IPR002048">
    <property type="entry name" value="EF_hand_dom"/>
</dbReference>
<evidence type="ECO:0000313" key="6">
    <source>
        <dbReference type="Proteomes" id="UP001176940"/>
    </source>
</evidence>
<feature type="domain" description="EF-hand" evidence="4">
    <location>
        <begin position="219"/>
        <end position="254"/>
    </location>
</feature>
<dbReference type="InterPro" id="IPR011992">
    <property type="entry name" value="EF-hand-dom_pair"/>
</dbReference>
<proteinExistence type="inferred from homology"/>
<protein>
    <recommendedName>
        <fullName evidence="4">EF-hand domain-containing protein</fullName>
    </recommendedName>
</protein>
<dbReference type="PROSITE" id="PS50222">
    <property type="entry name" value="EF_HAND_2"/>
    <property type="match status" value="3"/>
</dbReference>
<dbReference type="InterPro" id="IPR018247">
    <property type="entry name" value="EF_Hand_1_Ca_BS"/>
</dbReference>
<evidence type="ECO:0000256" key="1">
    <source>
        <dbReference type="ARBA" id="ARBA00006431"/>
    </source>
</evidence>
<dbReference type="PANTHER" id="PTHR10827:SF17">
    <property type="entry name" value="RETICULOCALBIN-1"/>
    <property type="match status" value="1"/>
</dbReference>
<dbReference type="Gene3D" id="1.10.238.10">
    <property type="entry name" value="EF-hand"/>
    <property type="match status" value="2"/>
</dbReference>
<reference evidence="5" key="1">
    <citation type="submission" date="2023-07" db="EMBL/GenBank/DDBJ databases">
        <authorList>
            <person name="Stuckert A."/>
        </authorList>
    </citation>
    <scope>NUCLEOTIDE SEQUENCE</scope>
</reference>
<dbReference type="Proteomes" id="UP001176940">
    <property type="component" value="Unassembled WGS sequence"/>
</dbReference>
<feature type="domain" description="EF-hand" evidence="4">
    <location>
        <begin position="131"/>
        <end position="166"/>
    </location>
</feature>
<dbReference type="PROSITE" id="PS00018">
    <property type="entry name" value="EF_HAND_1"/>
    <property type="match status" value="3"/>
</dbReference>
<dbReference type="Pfam" id="PF13499">
    <property type="entry name" value="EF-hand_7"/>
    <property type="match status" value="1"/>
</dbReference>
<evidence type="ECO:0000256" key="3">
    <source>
        <dbReference type="ARBA" id="ARBA00022837"/>
    </source>
</evidence>
<dbReference type="PANTHER" id="PTHR10827">
    <property type="entry name" value="RETICULOCALBIN"/>
    <property type="match status" value="1"/>
</dbReference>
<keyword evidence="2" id="KW-0479">Metal-binding</keyword>
<sequence length="291" mass="33926">MEEPLDVYTVTMDLCSSSSSTVVRRREMQPESLLYFLLLCAGEILAKPMFRKERIRLDPELNTQIHEENQSFQMDHEAFLGKDEAKTFDQLTSEESKDRLGNIVDRIDSDSNGLISTEELTAWIKRVQKRYVYENVARVWKDYDVNNDNHISWEEYKQATYGYYLANPEEFQDAAEQFSFKKMLPRDERRFKQADLNGDLEANREEFTAFLHPEEFEHMKDIVILETLEDIDKNGDGFVDEDEYIGAGESLLLHSDLAAKKIDEDSSHRRADKIPITAQQKNLLHNPNLCP</sequence>